<protein>
    <submittedName>
        <fullName evidence="1">Helix-turn-helix domain-containing protein</fullName>
    </submittedName>
</protein>
<dbReference type="InterPro" id="IPR009057">
    <property type="entry name" value="Homeodomain-like_sf"/>
</dbReference>
<dbReference type="Pfam" id="PF13384">
    <property type="entry name" value="HTH_23"/>
    <property type="match status" value="1"/>
</dbReference>
<gene>
    <name evidence="1" type="ORF">HHL10_29835</name>
</gene>
<dbReference type="Pfam" id="PF03090">
    <property type="entry name" value="Replicase"/>
    <property type="match status" value="1"/>
</dbReference>
<dbReference type="EMBL" id="JABBFW010000068">
    <property type="protein sequence ID" value="NML19175.1"/>
    <property type="molecule type" value="Genomic_DNA"/>
</dbReference>
<dbReference type="Gene3D" id="1.10.340.50">
    <property type="match status" value="1"/>
</dbReference>
<evidence type="ECO:0000313" key="2">
    <source>
        <dbReference type="Proteomes" id="UP000574067"/>
    </source>
</evidence>
<comment type="caution">
    <text evidence="1">The sequence shown here is derived from an EMBL/GenBank/DDBJ whole genome shotgun (WGS) entry which is preliminary data.</text>
</comment>
<organism evidence="1 2">
    <name type="scientific">Azohydromonas caseinilytica</name>
    <dbReference type="NCBI Taxonomy" id="2728836"/>
    <lineage>
        <taxon>Bacteria</taxon>
        <taxon>Pseudomonadati</taxon>
        <taxon>Pseudomonadota</taxon>
        <taxon>Betaproteobacteria</taxon>
        <taxon>Burkholderiales</taxon>
        <taxon>Sphaerotilaceae</taxon>
        <taxon>Azohydromonas</taxon>
    </lineage>
</organism>
<dbReference type="SUPFAM" id="SSF46689">
    <property type="entry name" value="Homeodomain-like"/>
    <property type="match status" value="1"/>
</dbReference>
<sequence length="320" mass="35867">MSEILTRGEQLDLFADIGRWPRRPYCSDDLASGLRIRSLASALTKAYIQANPPHLRVWALFDIDRPGAACAWEDAYLPPPTWTSINRTNGHAHSVWGLRVPVLTDGLGARDAPLRYLCSIESLMAERLEADPGFGGLITKNPAHPLWMTLKGPRLAYDLIELAEYLPGLEKHRPKRRAPEQIGLGRNVALFDRVRHWAYRAIRPYWGTGLQGWNAWLSQCNSRALTYNADFLTPLGGREVWHIARSVAKWTWKHTTAEGFSSWQARAGQKAGIASGKVRRQASEDKRVTARLMAAAGRSVREIAAELGVGKSTVDRWVRD</sequence>
<dbReference type="Proteomes" id="UP000574067">
    <property type="component" value="Unassembled WGS sequence"/>
</dbReference>
<dbReference type="Gene3D" id="1.10.10.60">
    <property type="entry name" value="Homeodomain-like"/>
    <property type="match status" value="1"/>
</dbReference>
<evidence type="ECO:0000313" key="1">
    <source>
        <dbReference type="EMBL" id="NML19175.1"/>
    </source>
</evidence>
<name>A0A848FJW0_9BURK</name>
<dbReference type="AlphaFoldDB" id="A0A848FJW0"/>
<dbReference type="InterPro" id="IPR004322">
    <property type="entry name" value="Plasmid_replicase_bac"/>
</dbReference>
<reference evidence="1 2" key="1">
    <citation type="submission" date="2020-04" db="EMBL/GenBank/DDBJ databases">
        <title>Azohydromonas sp. isolated from soil.</title>
        <authorList>
            <person name="Dahal R.H."/>
        </authorList>
    </citation>
    <scope>NUCLEOTIDE SEQUENCE [LARGE SCALE GENOMIC DNA]</scope>
    <source>
        <strain evidence="1 2">G-1-1-14</strain>
    </source>
</reference>
<proteinExistence type="predicted"/>
<dbReference type="RefSeq" id="WP_169164062.1">
    <property type="nucleotide sequence ID" value="NZ_JABBFW010000068.1"/>
</dbReference>
<keyword evidence="2" id="KW-1185">Reference proteome</keyword>
<accession>A0A848FJW0</accession>